<protein>
    <submittedName>
        <fullName evidence="2">Uncharacterized protein</fullName>
    </submittedName>
</protein>
<organism evidence="2 3">
    <name type="scientific">Pyricularia oryzae</name>
    <name type="common">Rice blast fungus</name>
    <name type="synonym">Magnaporthe oryzae</name>
    <dbReference type="NCBI Taxonomy" id="318829"/>
    <lineage>
        <taxon>Eukaryota</taxon>
        <taxon>Fungi</taxon>
        <taxon>Dikarya</taxon>
        <taxon>Ascomycota</taxon>
        <taxon>Pezizomycotina</taxon>
        <taxon>Sordariomycetes</taxon>
        <taxon>Sordariomycetidae</taxon>
        <taxon>Magnaporthales</taxon>
        <taxon>Pyriculariaceae</taxon>
        <taxon>Pyricularia</taxon>
    </lineage>
</organism>
<sequence length="576" mass="62862">MGGSAFTGSPYLLRTPRMPPEVYRHMVTHCHTALSGLFRTVTAPVEAPAKDSFGDVDFLVAEPIDADVDGSSNISEPEEEKKPKTAGPPVIWTKIEHALGAVRLKYNGKDTTANFALPWPQKYAGLKGSLVDRNSANDQQVKLDDGTPTHIGKNNLAVPDADITKVEEKLADDDQETDDYVQVDIRICETVKQLLWAAFKHAHGDMWQLLGTIIRPLGLKADETALYLITPEIEPINKKRAMVFLSDDPGQVCDFLGLPHADGQWEKPFGSVDDMFAYASQCRFFWIWPQAASDNADTTPDPLSPTRTQTANDRRRIKTRPAYRTWVDDFIPRLRSQGQHAPPADLASFSKDALRDHVREECFRFFPASRALYASQLAAWTAERQELAVRSELIKAVASEEAVAAHPGYDPVHGSSRSVVLAALKKIVVEGDASYGGIVPSSPLRNPDGTWRMDEAASWLRENWAAVAEVAWAMNRAKCAENMKAKMKRKAEEAEGKGGGDEVVAKAGNGVGVARVAAAELLESSASPAKRPVPVAGGLPWDADGDGLVSGSGSKSPVTSCQQRLHDQHLDKKQAV</sequence>
<evidence type="ECO:0000256" key="1">
    <source>
        <dbReference type="SAM" id="MobiDB-lite"/>
    </source>
</evidence>
<accession>A0A4P7NMY1</accession>
<proteinExistence type="predicted"/>
<evidence type="ECO:0000313" key="2">
    <source>
        <dbReference type="EMBL" id="QBZ63604.1"/>
    </source>
</evidence>
<evidence type="ECO:0000313" key="3">
    <source>
        <dbReference type="Proteomes" id="UP000294847"/>
    </source>
</evidence>
<feature type="region of interest" description="Disordered" evidence="1">
    <location>
        <begin position="295"/>
        <end position="315"/>
    </location>
</feature>
<dbReference type="EMBL" id="CP034209">
    <property type="protein sequence ID" value="QBZ63604.1"/>
    <property type="molecule type" value="Genomic_DNA"/>
</dbReference>
<dbReference type="Proteomes" id="UP000294847">
    <property type="component" value="Chromosome 6"/>
</dbReference>
<feature type="region of interest" description="Disordered" evidence="1">
    <location>
        <begin position="67"/>
        <end position="87"/>
    </location>
</feature>
<gene>
    <name evidence="2" type="ORF">PoMZ_05288</name>
</gene>
<feature type="compositionally biased region" description="Polar residues" evidence="1">
    <location>
        <begin position="551"/>
        <end position="563"/>
    </location>
</feature>
<feature type="region of interest" description="Disordered" evidence="1">
    <location>
        <begin position="525"/>
        <end position="576"/>
    </location>
</feature>
<reference evidence="2 3" key="1">
    <citation type="journal article" date="2019" name="Mol. Biol. Evol.">
        <title>Blast fungal genomes show frequent chromosomal changes, gene gains and losses, and effector gene turnover.</title>
        <authorList>
            <person name="Gomez Luciano L.B."/>
            <person name="Jason Tsai I."/>
            <person name="Chuma I."/>
            <person name="Tosa Y."/>
            <person name="Chen Y.H."/>
            <person name="Li J.Y."/>
            <person name="Li M.Y."/>
            <person name="Jade Lu M.Y."/>
            <person name="Nakayashiki H."/>
            <person name="Li W.H."/>
        </authorList>
    </citation>
    <scope>NUCLEOTIDE SEQUENCE [LARGE SCALE GENOMIC DNA]</scope>
    <source>
        <strain evidence="2">MZ5-1-6</strain>
    </source>
</reference>
<feature type="compositionally biased region" description="Basic and acidic residues" evidence="1">
    <location>
        <begin position="564"/>
        <end position="576"/>
    </location>
</feature>
<name>A0A4P7NMY1_PYROR</name>
<dbReference type="AlphaFoldDB" id="A0A4P7NMY1"/>